<keyword evidence="5 9" id="KW-0812">Transmembrane</keyword>
<feature type="transmembrane region" description="Helical" evidence="9">
    <location>
        <begin position="269"/>
        <end position="287"/>
    </location>
</feature>
<protein>
    <submittedName>
        <fullName evidence="10">Uncharacterized protein</fullName>
    </submittedName>
</protein>
<evidence type="ECO:0000256" key="7">
    <source>
        <dbReference type="ARBA" id="ARBA00023136"/>
    </source>
</evidence>
<comment type="similarity">
    <text evidence="4">Belongs to the bile acid:sodium symporter (BASS) (TC 2.A.28) family.</text>
</comment>
<dbReference type="Pfam" id="PF01758">
    <property type="entry name" value="SBF"/>
    <property type="match status" value="2"/>
</dbReference>
<dbReference type="GO" id="GO:0016020">
    <property type="term" value="C:membrane"/>
    <property type="evidence" value="ECO:0007669"/>
    <property type="project" value="UniProtKB-SubCell"/>
</dbReference>
<keyword evidence="11" id="KW-1185">Reference proteome</keyword>
<name>A0A7I8IPN0_SPIIN</name>
<keyword evidence="7 9" id="KW-0472">Membrane</keyword>
<feature type="transmembrane region" description="Helical" evidence="9">
    <location>
        <begin position="179"/>
        <end position="197"/>
    </location>
</feature>
<feature type="transmembrane region" description="Helical" evidence="9">
    <location>
        <begin position="329"/>
        <end position="348"/>
    </location>
</feature>
<sequence length="460" mass="48502">MAVSATALSSSLACFCPSSEASSSLCTLRRKPLSVLSMALPATKGPAAASSLCVAGFSANSAMEAGRGRRRALACSTPSAFPYVGRVGWHRREGNASILSSGGGDEANAGKVDEASSSSSSSSENLSAMLPFAVAATAVAALSRPSTFSWMPKEYYAPALGGIMLSIGIKLSLDDFALAFKRYAIAAVCWFLAQYVLKPLLGLLIAKAFGASSMFYAGFILTCCVSGAQLSEHPLDQHYNNLLCHRHPLLTGLLIGDVVPVDAGAMSKSILQVVLLPVTVGLVLNTYAKPVVNILKPIMPFVAMVCTSLCIGSPLAINRNQILSAEGLQLLFPILTFHLAAFTLGYWLSKLPIFRQEEGVCRTISLCTGMQSSTLAGLLATQFLGASHAVPAACSVVAMAVMGLFLAAFWGTGSRLRDLPFPLFFSLVKPPAPACRLESSAPPPLLPSRRWESQCRHSCR</sequence>
<dbReference type="PANTHER" id="PTHR10361:SF33">
    <property type="entry name" value="SODIUM_METABOLITE COTRANSPORTER BASS3, CHLOROPLASTIC-RELATED"/>
    <property type="match status" value="1"/>
</dbReference>
<dbReference type="AlphaFoldDB" id="A0A7I8IPN0"/>
<evidence type="ECO:0000256" key="9">
    <source>
        <dbReference type="SAM" id="Phobius"/>
    </source>
</evidence>
<dbReference type="EMBL" id="LR743592">
    <property type="protein sequence ID" value="CAA2620081.1"/>
    <property type="molecule type" value="Genomic_DNA"/>
</dbReference>
<reference evidence="10 11" key="1">
    <citation type="submission" date="2019-12" db="EMBL/GenBank/DDBJ databases">
        <authorList>
            <person name="Scholz U."/>
            <person name="Mascher M."/>
            <person name="Fiebig A."/>
        </authorList>
    </citation>
    <scope>NUCLEOTIDE SEQUENCE</scope>
</reference>
<feature type="region of interest" description="Disordered" evidence="8">
    <location>
        <begin position="99"/>
        <end position="120"/>
    </location>
</feature>
<evidence type="ECO:0000313" key="10">
    <source>
        <dbReference type="EMBL" id="CAA2620081.1"/>
    </source>
</evidence>
<evidence type="ECO:0000256" key="8">
    <source>
        <dbReference type="SAM" id="MobiDB-lite"/>
    </source>
</evidence>
<keyword evidence="6 9" id="KW-1133">Transmembrane helix</keyword>
<dbReference type="InterPro" id="IPR038770">
    <property type="entry name" value="Na+/solute_symporter_sf"/>
</dbReference>
<gene>
    <name evidence="10" type="ORF">SI7747_05006250</name>
</gene>
<dbReference type="Gene3D" id="1.20.1530.20">
    <property type="match status" value="2"/>
</dbReference>
<feature type="transmembrane region" description="Helical" evidence="9">
    <location>
        <begin position="390"/>
        <end position="410"/>
    </location>
</feature>
<evidence type="ECO:0000313" key="11">
    <source>
        <dbReference type="Proteomes" id="UP001189122"/>
    </source>
</evidence>
<dbReference type="Proteomes" id="UP001189122">
    <property type="component" value="Unassembled WGS sequence"/>
</dbReference>
<feature type="transmembrane region" description="Helical" evidence="9">
    <location>
        <begin position="299"/>
        <end position="317"/>
    </location>
</feature>
<evidence type="ECO:0000256" key="6">
    <source>
        <dbReference type="ARBA" id="ARBA00022989"/>
    </source>
</evidence>
<dbReference type="GO" id="GO:0009941">
    <property type="term" value="C:chloroplast envelope"/>
    <property type="evidence" value="ECO:0007669"/>
    <property type="project" value="UniProtKB-SubCell"/>
</dbReference>
<organism evidence="10">
    <name type="scientific">Spirodela intermedia</name>
    <name type="common">Intermediate duckweed</name>
    <dbReference type="NCBI Taxonomy" id="51605"/>
    <lineage>
        <taxon>Eukaryota</taxon>
        <taxon>Viridiplantae</taxon>
        <taxon>Streptophyta</taxon>
        <taxon>Embryophyta</taxon>
        <taxon>Tracheophyta</taxon>
        <taxon>Spermatophyta</taxon>
        <taxon>Magnoliopsida</taxon>
        <taxon>Liliopsida</taxon>
        <taxon>Araceae</taxon>
        <taxon>Lemnoideae</taxon>
        <taxon>Spirodela</taxon>
    </lineage>
</organism>
<feature type="transmembrane region" description="Helical" evidence="9">
    <location>
        <begin position="209"/>
        <end position="230"/>
    </location>
</feature>
<evidence type="ECO:0000256" key="2">
    <source>
        <dbReference type="ARBA" id="ARBA00004119"/>
    </source>
</evidence>
<dbReference type="InterPro" id="IPR004710">
    <property type="entry name" value="Bilac:Na_transpt"/>
</dbReference>
<dbReference type="InterPro" id="IPR002657">
    <property type="entry name" value="BilAc:Na_symport/Acr3"/>
</dbReference>
<dbReference type="PANTHER" id="PTHR10361">
    <property type="entry name" value="SODIUM-BILE ACID COTRANSPORTER"/>
    <property type="match status" value="1"/>
</dbReference>
<dbReference type="EMBL" id="CACRZD030000005">
    <property type="protein sequence ID" value="CAA6659830.1"/>
    <property type="molecule type" value="Genomic_DNA"/>
</dbReference>
<evidence type="ECO:0000256" key="4">
    <source>
        <dbReference type="ARBA" id="ARBA00006528"/>
    </source>
</evidence>
<comment type="subcellular location">
    <subcellularLocation>
        <location evidence="3">Membrane</location>
        <topology evidence="3">Multi-pass membrane protein</topology>
    </subcellularLocation>
    <subcellularLocation>
        <location evidence="2">Plastid</location>
        <location evidence="2">Chloroplast envelope</location>
    </subcellularLocation>
</comment>
<evidence type="ECO:0000256" key="3">
    <source>
        <dbReference type="ARBA" id="ARBA00004141"/>
    </source>
</evidence>
<evidence type="ECO:0000256" key="5">
    <source>
        <dbReference type="ARBA" id="ARBA00022692"/>
    </source>
</evidence>
<comment type="function">
    <text evidence="1">May function as sodium-coupled metabolite transporter across the chloroplast envelope.</text>
</comment>
<evidence type="ECO:0000256" key="1">
    <source>
        <dbReference type="ARBA" id="ARBA00003198"/>
    </source>
</evidence>
<feature type="transmembrane region" description="Helical" evidence="9">
    <location>
        <begin position="360"/>
        <end position="384"/>
    </location>
</feature>
<proteinExistence type="inferred from homology"/>
<accession>A0A7I8IPN0</accession>